<dbReference type="EMBL" id="JAIWYP010000016">
    <property type="protein sequence ID" value="KAH3694289.1"/>
    <property type="molecule type" value="Genomic_DNA"/>
</dbReference>
<name>A0A9D3Y960_DREPO</name>
<reference evidence="1" key="1">
    <citation type="journal article" date="2019" name="bioRxiv">
        <title>The Genome of the Zebra Mussel, Dreissena polymorpha: A Resource for Invasive Species Research.</title>
        <authorList>
            <person name="McCartney M.A."/>
            <person name="Auch B."/>
            <person name="Kono T."/>
            <person name="Mallez S."/>
            <person name="Zhang Y."/>
            <person name="Obille A."/>
            <person name="Becker A."/>
            <person name="Abrahante J.E."/>
            <person name="Garbe J."/>
            <person name="Badalamenti J.P."/>
            <person name="Herman A."/>
            <person name="Mangelson H."/>
            <person name="Liachko I."/>
            <person name="Sullivan S."/>
            <person name="Sone E.D."/>
            <person name="Koren S."/>
            <person name="Silverstein K.A.T."/>
            <person name="Beckman K.B."/>
            <person name="Gohl D.M."/>
        </authorList>
    </citation>
    <scope>NUCLEOTIDE SEQUENCE</scope>
    <source>
        <strain evidence="1">Duluth1</strain>
        <tissue evidence="1">Whole animal</tissue>
    </source>
</reference>
<organism evidence="1 2">
    <name type="scientific">Dreissena polymorpha</name>
    <name type="common">Zebra mussel</name>
    <name type="synonym">Mytilus polymorpha</name>
    <dbReference type="NCBI Taxonomy" id="45954"/>
    <lineage>
        <taxon>Eukaryota</taxon>
        <taxon>Metazoa</taxon>
        <taxon>Spiralia</taxon>
        <taxon>Lophotrochozoa</taxon>
        <taxon>Mollusca</taxon>
        <taxon>Bivalvia</taxon>
        <taxon>Autobranchia</taxon>
        <taxon>Heteroconchia</taxon>
        <taxon>Euheterodonta</taxon>
        <taxon>Imparidentia</taxon>
        <taxon>Neoheterodontei</taxon>
        <taxon>Myida</taxon>
        <taxon>Dreissenoidea</taxon>
        <taxon>Dreissenidae</taxon>
        <taxon>Dreissena</taxon>
    </lineage>
</organism>
<accession>A0A9D3Y960</accession>
<proteinExistence type="predicted"/>
<dbReference type="Proteomes" id="UP000828390">
    <property type="component" value="Unassembled WGS sequence"/>
</dbReference>
<evidence type="ECO:0000313" key="1">
    <source>
        <dbReference type="EMBL" id="KAH3694289.1"/>
    </source>
</evidence>
<gene>
    <name evidence="1" type="ORF">DPMN_081729</name>
</gene>
<dbReference type="AlphaFoldDB" id="A0A9D3Y960"/>
<comment type="caution">
    <text evidence="1">The sequence shown here is derived from an EMBL/GenBank/DDBJ whole genome shotgun (WGS) entry which is preliminary data.</text>
</comment>
<protein>
    <submittedName>
        <fullName evidence="1">Uncharacterized protein</fullName>
    </submittedName>
</protein>
<keyword evidence="2" id="KW-1185">Reference proteome</keyword>
<evidence type="ECO:0000313" key="2">
    <source>
        <dbReference type="Proteomes" id="UP000828390"/>
    </source>
</evidence>
<reference evidence="1" key="2">
    <citation type="submission" date="2020-11" db="EMBL/GenBank/DDBJ databases">
        <authorList>
            <person name="McCartney M.A."/>
            <person name="Auch B."/>
            <person name="Kono T."/>
            <person name="Mallez S."/>
            <person name="Becker A."/>
            <person name="Gohl D.M."/>
            <person name="Silverstein K.A.T."/>
            <person name="Koren S."/>
            <person name="Bechman K.B."/>
            <person name="Herman A."/>
            <person name="Abrahante J.E."/>
            <person name="Garbe J."/>
        </authorList>
    </citation>
    <scope>NUCLEOTIDE SEQUENCE</scope>
    <source>
        <strain evidence="1">Duluth1</strain>
        <tissue evidence="1">Whole animal</tissue>
    </source>
</reference>
<sequence length="161" mass="17872">MLPSASKAYACKRCSVTKACLESCCTLEQVAQASGEHEQLDSVKHDARDAGTITNTSVRTHVQLSRHAFAAEQRLYLISFDADWNIKSIQQHSTAHYVKPANYQTDLANNVSNIMRSVLPYPVSKTTSLCMRPAETYRVMTSSHERMASNMSGALNNAFVR</sequence>